<dbReference type="InterPro" id="IPR001680">
    <property type="entry name" value="WD40_rpt"/>
</dbReference>
<dbReference type="InterPro" id="IPR036322">
    <property type="entry name" value="WD40_repeat_dom_sf"/>
</dbReference>
<comment type="similarity">
    <text evidence="2">Belongs to the WD repeat SEC31 family.</text>
</comment>
<dbReference type="Gene3D" id="1.25.40.1030">
    <property type="match status" value="2"/>
</dbReference>
<keyword evidence="8" id="KW-0653">Protein transport</keyword>
<comment type="caution">
    <text evidence="12">The sequence shown here is derived from an EMBL/GenBank/DDBJ whole genome shotgun (WGS) entry which is preliminary data.</text>
</comment>
<sequence>MSVVQEIKDKGAVLAWCPIKAKSTYIALGAKDGANEKTFDDYGGELDIYNVGLNGESEPKFVGKAETSTRFNCIAWGAKGPSGMGVIAGGMQNGDINIWNPAKLGDPLAVVKKHKAKVNSLQFHPCAGTEHLLATGASDNEVYIVDLNKPEQPNVHSPAGAGSQKHSAEVRSVAWNLEVQHVLATAALDAACTVWSLKAKKPWAEIRDPNGCGISAIAWSPVRGLHHLLTASNDDRDPVLRLWDVRSSTTQPLAEYRGHTAGIFSLSWCPDDSSYFMSCGKDNRTLFWDLYSGKPVAEVHGDGSKHTSDAHAIGNGGAGGGIPSGLGAPPSSFGGAMPGAPGGFGAPASGGDVFGGMGGIANSNKGRRYQVTFSPHNRTIFASCSFDRKVQILSINGACGGVEEAARATSSQPPVKMRAPAWTRRKCGAVFGFGGRIVNFGSAAPLHPSTVRVSKITDEPQVVQDCVTWEEQFGAALNMDMQAHQQTGSTAFAHMSELCQARAAAAASGADREAWSFMKILFEPSARDKILEQLGFDMDAINQLVASLDHRAAEAAAAAEPEASGVQDPAAPPYDDPNQYQAPQQSPAQAQQQGGFSQVQQQMEQLRLQGLNQGAMMNGLGSDAAAGSGADVFDDFTHQDEKANGDGHDAFAVNGDAALNGGGAETPSGQDAAAAPQESEPAEADAAAASSPVASPRMEPVKPQRRLEDVSLEDVEVKDSSVDDVISKALLVGNFGVAVSCCMENNRFADALLLSSCGGPELWNETLASYLERFYEKKPYIPVLSAVIQQDLDAYVRRSDVSGDNWKEVLAIVSQYGKSDDVPALCEILAGKLETERNDEDATIAACFCYICAKNVEKTVNIFLKQGVATLGSSPSALDRVKLSQSIVEKTQVYMQALEDPTSMMAIPNVMAHYIDYATFLASQGLLEYAAKYIASVDATRLQPTASYDEHGNLVDTGASGMESAHNEQASRALMLMDRLYGAHPQPEYGLSQYISGPVAAFEVKQFGVAPSNTPYVPEAESQHVPEQQQQQQQQQPMQQQQSMHMNGGYHQQQQPQPSFGASQMQQQPQQPQQPQYNQPQPSAFSAPQPQYGQPSPMMQPQQPQMPAPQQQPQQQQQQYGQPSPMMQPQSSARQMNQGLQMHMNENDGFGSTAGNPAAGQKYGNLTGQSASGYDSMGPGQQQQQQQQQQGIFNPNAAQAKPAQSEPAPQPVQRSMPPQMAPVMQMLDQHLQTLGARMVSTMDKRKFSDAEKGANALKEKLMTGAVSEDLFAEITQLIQALASNDYTSANAVLQVLTARTHVWAEHKDWIRGMRPLALLSRR</sequence>
<evidence type="ECO:0000256" key="10">
    <source>
        <dbReference type="SAM" id="MobiDB-lite"/>
    </source>
</evidence>
<dbReference type="PROSITE" id="PS50294">
    <property type="entry name" value="WD_REPEATS_REGION"/>
    <property type="match status" value="1"/>
</dbReference>
<dbReference type="Gene3D" id="2.130.10.10">
    <property type="entry name" value="YVTN repeat-like/Quinoprotein amine dehydrogenase"/>
    <property type="match status" value="1"/>
</dbReference>
<feature type="compositionally biased region" description="Low complexity" evidence="10">
    <location>
        <begin position="1064"/>
        <end position="1133"/>
    </location>
</feature>
<proteinExistence type="inferred from homology"/>
<feature type="compositionally biased region" description="Low complexity" evidence="10">
    <location>
        <begin position="325"/>
        <end position="334"/>
    </location>
</feature>
<dbReference type="GO" id="GO:0005198">
    <property type="term" value="F:structural molecule activity"/>
    <property type="evidence" value="ECO:0007669"/>
    <property type="project" value="TreeGrafter"/>
</dbReference>
<dbReference type="PANTHER" id="PTHR13923">
    <property type="entry name" value="SEC31-RELATED PROTEIN"/>
    <property type="match status" value="1"/>
</dbReference>
<evidence type="ECO:0000256" key="8">
    <source>
        <dbReference type="ARBA" id="ARBA00022927"/>
    </source>
</evidence>
<reference evidence="12 13" key="1">
    <citation type="submission" date="2017-12" db="EMBL/GenBank/DDBJ databases">
        <title>Sequencing, de novo assembly and annotation of complete genome of a new Thraustochytrid species, strain FCC1311.</title>
        <authorList>
            <person name="Sedici K."/>
            <person name="Godart F."/>
            <person name="Aiese Cigliano R."/>
            <person name="Sanseverino W."/>
            <person name="Barakat M."/>
            <person name="Ortet P."/>
            <person name="Marechal E."/>
            <person name="Cagnac O."/>
            <person name="Amato A."/>
        </authorList>
    </citation>
    <scope>NUCLEOTIDE SEQUENCE [LARGE SCALE GENOMIC DNA]</scope>
</reference>
<dbReference type="SUPFAM" id="SSF50978">
    <property type="entry name" value="WD40 repeat-like"/>
    <property type="match status" value="1"/>
</dbReference>
<dbReference type="PANTHER" id="PTHR13923:SF11">
    <property type="entry name" value="SECRETORY 31, ISOFORM D"/>
    <property type="match status" value="1"/>
</dbReference>
<dbReference type="InterPro" id="IPR015943">
    <property type="entry name" value="WD40/YVTN_repeat-like_dom_sf"/>
</dbReference>
<keyword evidence="7" id="KW-0931">ER-Golgi transport</keyword>
<feature type="repeat" description="WD" evidence="9">
    <location>
        <begin position="256"/>
        <end position="298"/>
    </location>
</feature>
<dbReference type="SMART" id="SM00320">
    <property type="entry name" value="WD40"/>
    <property type="match status" value="6"/>
</dbReference>
<evidence type="ECO:0000256" key="5">
    <source>
        <dbReference type="ARBA" id="ARBA00022737"/>
    </source>
</evidence>
<dbReference type="Proteomes" id="UP000241890">
    <property type="component" value="Unassembled WGS sequence"/>
</dbReference>
<feature type="region of interest" description="Disordered" evidence="10">
    <location>
        <begin position="556"/>
        <end position="600"/>
    </location>
</feature>
<dbReference type="InterPro" id="IPR040251">
    <property type="entry name" value="SEC31-like"/>
</dbReference>
<feature type="compositionally biased region" description="Gly residues" evidence="10">
    <location>
        <begin position="314"/>
        <end position="324"/>
    </location>
</feature>
<protein>
    <submittedName>
        <fullName evidence="12">Protein transport protein SEC31</fullName>
    </submittedName>
</protein>
<feature type="region of interest" description="Disordered" evidence="10">
    <location>
        <begin position="301"/>
        <end position="334"/>
    </location>
</feature>
<dbReference type="GO" id="GO:0090110">
    <property type="term" value="P:COPII-coated vesicle cargo loading"/>
    <property type="evidence" value="ECO:0007669"/>
    <property type="project" value="TreeGrafter"/>
</dbReference>
<feature type="compositionally biased region" description="Polar residues" evidence="10">
    <location>
        <begin position="1050"/>
        <end position="1063"/>
    </location>
</feature>
<gene>
    <name evidence="12" type="ORF">FCC1311_007292</name>
</gene>
<dbReference type="GO" id="GO:0030127">
    <property type="term" value="C:COPII vesicle coat"/>
    <property type="evidence" value="ECO:0007669"/>
    <property type="project" value="TreeGrafter"/>
</dbReference>
<evidence type="ECO:0000256" key="6">
    <source>
        <dbReference type="ARBA" id="ARBA00022824"/>
    </source>
</evidence>
<evidence type="ECO:0000256" key="7">
    <source>
        <dbReference type="ARBA" id="ARBA00022892"/>
    </source>
</evidence>
<evidence type="ECO:0000256" key="1">
    <source>
        <dbReference type="ARBA" id="ARBA00004240"/>
    </source>
</evidence>
<dbReference type="Pfam" id="PF00400">
    <property type="entry name" value="WD40"/>
    <property type="match status" value="2"/>
</dbReference>
<feature type="region of interest" description="Disordered" evidence="10">
    <location>
        <begin position="1013"/>
        <end position="1216"/>
    </location>
</feature>
<dbReference type="InParanoid" id="A0A2R5G0I5"/>
<dbReference type="GO" id="GO:0070971">
    <property type="term" value="C:endoplasmic reticulum exit site"/>
    <property type="evidence" value="ECO:0007669"/>
    <property type="project" value="TreeGrafter"/>
</dbReference>
<feature type="compositionally biased region" description="Low complexity" evidence="10">
    <location>
        <begin position="672"/>
        <end position="696"/>
    </location>
</feature>
<evidence type="ECO:0000313" key="13">
    <source>
        <dbReference type="Proteomes" id="UP000241890"/>
    </source>
</evidence>
<feature type="repeat" description="WD" evidence="9">
    <location>
        <begin position="163"/>
        <end position="198"/>
    </location>
</feature>
<accession>A0A2R5G0I5</accession>
<dbReference type="GO" id="GO:0015031">
    <property type="term" value="P:protein transport"/>
    <property type="evidence" value="ECO:0007669"/>
    <property type="project" value="UniProtKB-KW"/>
</dbReference>
<keyword evidence="6" id="KW-0256">Endoplasmic reticulum</keyword>
<feature type="compositionally biased region" description="Polar residues" evidence="10">
    <location>
        <begin position="1164"/>
        <end position="1173"/>
    </location>
</feature>
<organism evidence="12 13">
    <name type="scientific">Hondaea fermentalgiana</name>
    <dbReference type="NCBI Taxonomy" id="2315210"/>
    <lineage>
        <taxon>Eukaryota</taxon>
        <taxon>Sar</taxon>
        <taxon>Stramenopiles</taxon>
        <taxon>Bigyra</taxon>
        <taxon>Labyrinthulomycetes</taxon>
        <taxon>Thraustochytrida</taxon>
        <taxon>Thraustochytriidae</taxon>
        <taxon>Hondaea</taxon>
    </lineage>
</organism>
<dbReference type="InterPro" id="IPR024298">
    <property type="entry name" value="Sec16_Sec23-bd"/>
</dbReference>
<feature type="compositionally biased region" description="Low complexity" evidence="10">
    <location>
        <begin position="579"/>
        <end position="600"/>
    </location>
</feature>
<keyword evidence="3" id="KW-0813">Transport</keyword>
<evidence type="ECO:0000256" key="9">
    <source>
        <dbReference type="PROSITE-ProRule" id="PRU00221"/>
    </source>
</evidence>
<dbReference type="OrthoDB" id="542917at2759"/>
<feature type="compositionally biased region" description="Low complexity" evidence="10">
    <location>
        <begin position="1028"/>
        <end position="1042"/>
    </location>
</feature>
<dbReference type="Pfam" id="PF12931">
    <property type="entry name" value="TPR_Sec16"/>
    <property type="match status" value="1"/>
</dbReference>
<feature type="domain" description="Sec16 Sec23-binding" evidence="11">
    <location>
        <begin position="726"/>
        <end position="940"/>
    </location>
</feature>
<dbReference type="FunCoup" id="A0A2R5G0I5">
    <property type="interactions" value="114"/>
</dbReference>
<comment type="subcellular location">
    <subcellularLocation>
        <location evidence="1">Endoplasmic reticulum</location>
    </subcellularLocation>
</comment>
<dbReference type="EMBL" id="BEYU01000006">
    <property type="protein sequence ID" value="GBG24510.1"/>
    <property type="molecule type" value="Genomic_DNA"/>
</dbReference>
<feature type="compositionally biased region" description="Low complexity" evidence="10">
    <location>
        <begin position="1181"/>
        <end position="1190"/>
    </location>
</feature>
<evidence type="ECO:0000259" key="11">
    <source>
        <dbReference type="Pfam" id="PF12931"/>
    </source>
</evidence>
<dbReference type="PROSITE" id="PS50082">
    <property type="entry name" value="WD_REPEATS_2"/>
    <property type="match status" value="2"/>
</dbReference>
<keyword evidence="4 9" id="KW-0853">WD repeat</keyword>
<evidence type="ECO:0000256" key="3">
    <source>
        <dbReference type="ARBA" id="ARBA00022448"/>
    </source>
</evidence>
<dbReference type="Gene3D" id="1.20.940.10">
    <property type="entry name" value="Functional domain of the splicing factor Prp18"/>
    <property type="match status" value="1"/>
</dbReference>
<name>A0A2R5G0I5_9STRA</name>
<evidence type="ECO:0000256" key="2">
    <source>
        <dbReference type="ARBA" id="ARBA00009358"/>
    </source>
</evidence>
<keyword evidence="5" id="KW-0677">Repeat</keyword>
<feature type="region of interest" description="Disordered" evidence="10">
    <location>
        <begin position="637"/>
        <end position="707"/>
    </location>
</feature>
<evidence type="ECO:0000313" key="12">
    <source>
        <dbReference type="EMBL" id="GBG24510.1"/>
    </source>
</evidence>
<dbReference type="GO" id="GO:0007029">
    <property type="term" value="P:endoplasmic reticulum organization"/>
    <property type="evidence" value="ECO:0007669"/>
    <property type="project" value="TreeGrafter"/>
</dbReference>
<keyword evidence="13" id="KW-1185">Reference proteome</keyword>
<feature type="compositionally biased region" description="Basic and acidic residues" evidence="10">
    <location>
        <begin position="637"/>
        <end position="649"/>
    </location>
</feature>
<evidence type="ECO:0000256" key="4">
    <source>
        <dbReference type="ARBA" id="ARBA00022574"/>
    </source>
</evidence>